<keyword evidence="4" id="KW-1185">Reference proteome</keyword>
<dbReference type="SUPFAM" id="SSF58104">
    <property type="entry name" value="Methyl-accepting chemotaxis protein (MCP) signaling domain"/>
    <property type="match status" value="1"/>
</dbReference>
<keyword evidence="2" id="KW-0812">Transmembrane</keyword>
<proteinExistence type="predicted"/>
<name>A0A8J4A295_9ACTN</name>
<protein>
    <submittedName>
        <fullName evidence="3">Uncharacterized protein</fullName>
    </submittedName>
</protein>
<dbReference type="Proteomes" id="UP000635606">
    <property type="component" value="Unassembled WGS sequence"/>
</dbReference>
<feature type="region of interest" description="Disordered" evidence="1">
    <location>
        <begin position="569"/>
        <end position="595"/>
    </location>
</feature>
<dbReference type="Gene3D" id="1.10.287.950">
    <property type="entry name" value="Methyl-accepting chemotaxis protein"/>
    <property type="match status" value="1"/>
</dbReference>
<keyword evidence="2" id="KW-0472">Membrane</keyword>
<evidence type="ECO:0000313" key="3">
    <source>
        <dbReference type="EMBL" id="GIJ74519.1"/>
    </source>
</evidence>
<sequence>MRPPTEIGKELDELARLPVCRNLAGALKQLASDLRAGRLGRWAGVDLFRVLDPDEVVADRRGRVRRGLDVLDLVRTVALFLPLLFTWGGIFLAVQAYRELLDAPPEQQAVFQDASFLQMWTKGFGGRTWVTLDVVALLDFIAITAVVVLFSVGGWLQRRAEHGSDSDRRTVMTRLRAIATESTLAIGEHTRTQPDRVTQELQTLVPALQKTLKGLVAAQMEFAASIEAAKSGAAVMAKVTDGLTTSAEAVSASVDGLSTSLTSIGAATGRFDDTARSLVEATTSVAGQLPLIGARLQDQLQATEQFSKRLDSLQDRHLQSMNGIVPMYERTLQNLRDAQSDMTGIVTRAKQNVGEFVRATGDLAEVGNAVAGSADSLRSNVASFATATGGFESTVTSLVSGAEDLNNRLPSMKQDLIEVLTSVRGVGFKLDNLYERQETIAQELGFIVDVPLAAAQAAKRTAEVAAATETALLQALTTLPGEMEKLREATVAALDREIAERREAAAAIDNASDAARQMASSAAAVMREQVELSNRLTRRVEQELEATTARLVRSTQQAAVALTQAVDRLRGMPTTDPPARRGWFSSLLRPRQPSE</sequence>
<dbReference type="EMBL" id="BOPH01000138">
    <property type="protein sequence ID" value="GIJ74519.1"/>
    <property type="molecule type" value="Genomic_DNA"/>
</dbReference>
<comment type="caution">
    <text evidence="3">The sequence shown here is derived from an EMBL/GenBank/DDBJ whole genome shotgun (WGS) entry which is preliminary data.</text>
</comment>
<feature type="transmembrane region" description="Helical" evidence="2">
    <location>
        <begin position="70"/>
        <end position="94"/>
    </location>
</feature>
<feature type="transmembrane region" description="Helical" evidence="2">
    <location>
        <begin position="134"/>
        <end position="156"/>
    </location>
</feature>
<evidence type="ECO:0000313" key="4">
    <source>
        <dbReference type="Proteomes" id="UP000635606"/>
    </source>
</evidence>
<evidence type="ECO:0000256" key="2">
    <source>
        <dbReference type="SAM" id="Phobius"/>
    </source>
</evidence>
<keyword evidence="2" id="KW-1133">Transmembrane helix</keyword>
<dbReference type="AlphaFoldDB" id="A0A8J4A295"/>
<evidence type="ECO:0000256" key="1">
    <source>
        <dbReference type="SAM" id="MobiDB-lite"/>
    </source>
</evidence>
<gene>
    <name evidence="3" type="ORF">Voc01_094360</name>
</gene>
<reference evidence="3" key="1">
    <citation type="submission" date="2021-01" db="EMBL/GenBank/DDBJ databases">
        <title>Whole genome shotgun sequence of Virgisporangium ochraceum NBRC 16418.</title>
        <authorList>
            <person name="Komaki H."/>
            <person name="Tamura T."/>
        </authorList>
    </citation>
    <scope>NUCLEOTIDE SEQUENCE</scope>
    <source>
        <strain evidence="3">NBRC 16418</strain>
    </source>
</reference>
<organism evidence="3 4">
    <name type="scientific">Virgisporangium ochraceum</name>
    <dbReference type="NCBI Taxonomy" id="65505"/>
    <lineage>
        <taxon>Bacteria</taxon>
        <taxon>Bacillati</taxon>
        <taxon>Actinomycetota</taxon>
        <taxon>Actinomycetes</taxon>
        <taxon>Micromonosporales</taxon>
        <taxon>Micromonosporaceae</taxon>
        <taxon>Virgisporangium</taxon>
    </lineage>
</organism>
<accession>A0A8J4A295</accession>